<evidence type="ECO:0000256" key="5">
    <source>
        <dbReference type="PIRSR" id="PIRSR000350-3"/>
    </source>
</evidence>
<keyword evidence="3 5" id="KW-0274">FAD</keyword>
<dbReference type="Pfam" id="PF02852">
    <property type="entry name" value="Pyr_redox_dim"/>
    <property type="match status" value="1"/>
</dbReference>
<accession>A0A5K8A051</accession>
<dbReference type="PRINTS" id="PR00368">
    <property type="entry name" value="FADPNR"/>
</dbReference>
<gene>
    <name evidence="9" type="ORF">DSCO28_63940</name>
</gene>
<protein>
    <submittedName>
        <fullName evidence="9">Dihydrolipoyl dehydrogenase</fullName>
    </submittedName>
</protein>
<evidence type="ECO:0000313" key="9">
    <source>
        <dbReference type="EMBL" id="BBO85828.1"/>
    </source>
</evidence>
<dbReference type="PRINTS" id="PR00411">
    <property type="entry name" value="PNDRDTASEI"/>
</dbReference>
<dbReference type="Pfam" id="PF07992">
    <property type="entry name" value="Pyr_redox_2"/>
    <property type="match status" value="1"/>
</dbReference>
<organism evidence="9 10">
    <name type="scientific">Desulfosarcina ovata subsp. sediminis</name>
    <dbReference type="NCBI Taxonomy" id="885957"/>
    <lineage>
        <taxon>Bacteria</taxon>
        <taxon>Pseudomonadati</taxon>
        <taxon>Thermodesulfobacteriota</taxon>
        <taxon>Desulfobacteria</taxon>
        <taxon>Desulfobacterales</taxon>
        <taxon>Desulfosarcinaceae</taxon>
        <taxon>Desulfosarcina</taxon>
    </lineage>
</organism>
<dbReference type="EMBL" id="AP021876">
    <property type="protein sequence ID" value="BBO85828.1"/>
    <property type="molecule type" value="Genomic_DNA"/>
</dbReference>
<feature type="binding site" evidence="5">
    <location>
        <position position="303"/>
    </location>
    <ligand>
        <name>FAD</name>
        <dbReference type="ChEBI" id="CHEBI:57692"/>
    </ligand>
</feature>
<dbReference type="RefSeq" id="WP_155325307.1">
    <property type="nucleotide sequence ID" value="NZ_AP021876.1"/>
</dbReference>
<feature type="active site" description="Proton acceptor" evidence="4">
    <location>
        <position position="434"/>
    </location>
</feature>
<dbReference type="Gene3D" id="3.30.390.30">
    <property type="match status" value="1"/>
</dbReference>
<feature type="domain" description="Pyridine nucleotide-disulphide oxidoreductase dimerisation" evidence="7">
    <location>
        <begin position="340"/>
        <end position="444"/>
    </location>
</feature>
<feature type="binding site" evidence="5">
    <location>
        <begin position="178"/>
        <end position="185"/>
    </location>
    <ligand>
        <name>NAD(+)</name>
        <dbReference type="ChEBI" id="CHEBI:57540"/>
    </ligand>
</feature>
<dbReference type="GO" id="GO:0050660">
    <property type="term" value="F:flavin adenine dinucleotide binding"/>
    <property type="evidence" value="ECO:0007669"/>
    <property type="project" value="TreeGrafter"/>
</dbReference>
<keyword evidence="5" id="KW-0520">NAD</keyword>
<evidence type="ECO:0000256" key="3">
    <source>
        <dbReference type="ARBA" id="ARBA00022827"/>
    </source>
</evidence>
<evidence type="ECO:0000256" key="4">
    <source>
        <dbReference type="PIRSR" id="PIRSR000350-2"/>
    </source>
</evidence>
<dbReference type="GO" id="GO:0003955">
    <property type="term" value="F:NAD(P)H dehydrogenase (quinone) activity"/>
    <property type="evidence" value="ECO:0007669"/>
    <property type="project" value="TreeGrafter"/>
</dbReference>
<feature type="binding site" evidence="5">
    <location>
        <position position="261"/>
    </location>
    <ligand>
        <name>NAD(+)</name>
        <dbReference type="ChEBI" id="CHEBI:57540"/>
    </ligand>
</feature>
<comment type="cofactor">
    <cofactor evidence="5">
        <name>FAD</name>
        <dbReference type="ChEBI" id="CHEBI:57692"/>
    </cofactor>
    <text evidence="5">Binds 1 FAD per subunit.</text>
</comment>
<feature type="binding site" evidence="5">
    <location>
        <position position="51"/>
    </location>
    <ligand>
        <name>FAD</name>
        <dbReference type="ChEBI" id="CHEBI:57692"/>
    </ligand>
</feature>
<dbReference type="Gene3D" id="3.50.50.60">
    <property type="entry name" value="FAD/NAD(P)-binding domain"/>
    <property type="match status" value="2"/>
</dbReference>
<name>A0A5K8A051_9BACT</name>
<evidence type="ECO:0000256" key="2">
    <source>
        <dbReference type="ARBA" id="ARBA00022630"/>
    </source>
</evidence>
<evidence type="ECO:0000259" key="8">
    <source>
        <dbReference type="Pfam" id="PF07992"/>
    </source>
</evidence>
<dbReference type="PANTHER" id="PTHR43014:SF4">
    <property type="entry name" value="PYRIDINE NUCLEOTIDE-DISULFIDE OXIDOREDUCTASE RCLA-RELATED"/>
    <property type="match status" value="1"/>
</dbReference>
<dbReference type="InterPro" id="IPR001100">
    <property type="entry name" value="Pyr_nuc-diS_OxRdtase"/>
</dbReference>
<dbReference type="SUPFAM" id="SSF51905">
    <property type="entry name" value="FAD/NAD(P)-binding domain"/>
    <property type="match status" value="1"/>
</dbReference>
<dbReference type="AlphaFoldDB" id="A0A5K8A051"/>
<feature type="domain" description="FAD/NAD(P)-binding" evidence="8">
    <location>
        <begin position="6"/>
        <end position="307"/>
    </location>
</feature>
<sequence length="473" mass="50542">MRRKVDVVIIGAGSAGVTALFTLARAGKSFVLINSGEEGSTCTRVGCMPSKALIEAASLHHARERFDEFGLRGAQGVSVDGPAVLARVRAVRDQLVKGVVGRYHQIMDDTQFISGHARIVAPDCVEVNGERIEAGAIIIATGSSPVLPPAFRELGDALLTTDTLFEQTSLPRSLAVVGLGAIGCEMGQAMARLGVEVHGFGGRFIAGMKDPIVAEKVIEFFGREMSITMGARMAPRLKNGQVVIEAGDRRYTVDRVLASLGRRPNVGDLGLENLGIELDEHGMLPFDRETLQIGDLPVYIIGDANGYRLILHESADEGQIAALNIIYGKRRSFPRRVRMSVTFTAPQIASVGAQLNELDAETTAIGGASAQMNGRALINGDTDGLIRIYADKQSGRLLGASLAIADGEHMAHWLAMAIGQAMTLDECLTQPFYHPVIEETLRDALQDCLTQTELGLPNPPGLMPGVTMLPAAR</sequence>
<dbReference type="NCBIfam" id="NF004939">
    <property type="entry name" value="PRK06292.1-1"/>
    <property type="match status" value="1"/>
</dbReference>
<dbReference type="InterPro" id="IPR036188">
    <property type="entry name" value="FAD/NAD-bd_sf"/>
</dbReference>
<dbReference type="SUPFAM" id="SSF55424">
    <property type="entry name" value="FAD/NAD-linked reductases, dimerisation (C-terminal) domain"/>
    <property type="match status" value="1"/>
</dbReference>
<evidence type="ECO:0000256" key="6">
    <source>
        <dbReference type="PIRSR" id="PIRSR000350-4"/>
    </source>
</evidence>
<feature type="disulfide bond" description="Redox-active" evidence="6">
    <location>
        <begin position="42"/>
        <end position="47"/>
    </location>
</feature>
<dbReference type="InterPro" id="IPR016156">
    <property type="entry name" value="FAD/NAD-linked_Rdtase_dimer_sf"/>
</dbReference>
<dbReference type="PIRSF" id="PIRSF000350">
    <property type="entry name" value="Mercury_reductase_MerA"/>
    <property type="match status" value="1"/>
</dbReference>
<dbReference type="Proteomes" id="UP000425960">
    <property type="component" value="Chromosome"/>
</dbReference>
<evidence type="ECO:0000259" key="7">
    <source>
        <dbReference type="Pfam" id="PF02852"/>
    </source>
</evidence>
<dbReference type="InterPro" id="IPR004099">
    <property type="entry name" value="Pyr_nucl-diS_OxRdtase_dimer"/>
</dbReference>
<dbReference type="InterPro" id="IPR023753">
    <property type="entry name" value="FAD/NAD-binding_dom"/>
</dbReference>
<dbReference type="KEGG" id="dov:DSCO28_63940"/>
<evidence type="ECO:0000313" key="10">
    <source>
        <dbReference type="Proteomes" id="UP000425960"/>
    </source>
</evidence>
<dbReference type="PANTHER" id="PTHR43014">
    <property type="entry name" value="MERCURIC REDUCTASE"/>
    <property type="match status" value="1"/>
</dbReference>
<keyword evidence="5" id="KW-0547">Nucleotide-binding</keyword>
<feature type="binding site" evidence="5">
    <location>
        <begin position="141"/>
        <end position="143"/>
    </location>
    <ligand>
        <name>FAD</name>
        <dbReference type="ChEBI" id="CHEBI:57692"/>
    </ligand>
</feature>
<comment type="similarity">
    <text evidence="1">Belongs to the class-I pyridine nucleotide-disulfide oxidoreductase family.</text>
</comment>
<evidence type="ECO:0000256" key="1">
    <source>
        <dbReference type="ARBA" id="ARBA00007532"/>
    </source>
</evidence>
<reference evidence="9 10" key="1">
    <citation type="submission" date="2019-11" db="EMBL/GenBank/DDBJ databases">
        <title>Comparative genomics of hydrocarbon-degrading Desulfosarcina strains.</title>
        <authorList>
            <person name="Watanabe M."/>
            <person name="Kojima H."/>
            <person name="Fukui M."/>
        </authorList>
    </citation>
    <scope>NUCLEOTIDE SEQUENCE [LARGE SCALE GENOMIC DNA]</scope>
    <source>
        <strain evidence="9 10">28bB2T</strain>
    </source>
</reference>
<proteinExistence type="inferred from homology"/>
<keyword evidence="2" id="KW-0285">Flavoprotein</keyword>